<feature type="transmembrane region" description="Helical" evidence="7">
    <location>
        <begin position="262"/>
        <end position="286"/>
    </location>
</feature>
<feature type="transmembrane region" description="Helical" evidence="7">
    <location>
        <begin position="118"/>
        <end position="139"/>
    </location>
</feature>
<feature type="compositionally biased region" description="Low complexity" evidence="6">
    <location>
        <begin position="75"/>
        <end position="90"/>
    </location>
</feature>
<evidence type="ECO:0000313" key="8">
    <source>
        <dbReference type="EMBL" id="KAG0480741.1"/>
    </source>
</evidence>
<feature type="compositionally biased region" description="Low complexity" evidence="6">
    <location>
        <begin position="98"/>
        <end position="108"/>
    </location>
</feature>
<sequence>MADEGSGVDSQSAKRAAAAAYDYDGDPRWADYWSNVLIPPHMSSRSDVVDHYKRKFYQRFVDPDFFIEAMPSASSSQSSRSATSSSTTARENVRPQNSGTSASSGWSSSSLRLDKQTIHFSVNAWVLIVALLGIFPLVSTNLANKAFRLSLLGTSLSSLYSLHSLYGKPRAWNLPAVQSWFQSVIATKDFIHFIYCLMLVSSRVHFKFALIPVVCWAIEHVAKFLRNNFSRSLFYRRYLQGACLWVEANSTTLSFLGSHAEIALGFLLIISLVSWKRNILLTFMYWQLLKLMYHAPVTATYHHSIWTKIGRTANPYIYHYAPFLRIPISAIQRWWFR</sequence>
<dbReference type="GO" id="GO:0061024">
    <property type="term" value="P:membrane organization"/>
    <property type="evidence" value="ECO:0007669"/>
    <property type="project" value="TreeGrafter"/>
</dbReference>
<evidence type="ECO:0000256" key="6">
    <source>
        <dbReference type="SAM" id="MobiDB-lite"/>
    </source>
</evidence>
<dbReference type="Pfam" id="PF03661">
    <property type="entry name" value="TMEM33_Pom33"/>
    <property type="match status" value="1"/>
</dbReference>
<organism evidence="8 9">
    <name type="scientific">Vanilla planifolia</name>
    <name type="common">Vanilla</name>
    <dbReference type="NCBI Taxonomy" id="51239"/>
    <lineage>
        <taxon>Eukaryota</taxon>
        <taxon>Viridiplantae</taxon>
        <taxon>Streptophyta</taxon>
        <taxon>Embryophyta</taxon>
        <taxon>Tracheophyta</taxon>
        <taxon>Spermatophyta</taxon>
        <taxon>Magnoliopsida</taxon>
        <taxon>Liliopsida</taxon>
        <taxon>Asparagales</taxon>
        <taxon>Orchidaceae</taxon>
        <taxon>Vanilloideae</taxon>
        <taxon>Vanilleae</taxon>
        <taxon>Vanilla</taxon>
    </lineage>
</organism>
<keyword evidence="4 7" id="KW-1133">Transmembrane helix</keyword>
<proteinExistence type="inferred from homology"/>
<keyword evidence="9" id="KW-1185">Reference proteome</keyword>
<evidence type="ECO:0000256" key="5">
    <source>
        <dbReference type="ARBA" id="ARBA00023136"/>
    </source>
</evidence>
<dbReference type="GO" id="GO:0016020">
    <property type="term" value="C:membrane"/>
    <property type="evidence" value="ECO:0007669"/>
    <property type="project" value="UniProtKB-SubCell"/>
</dbReference>
<dbReference type="GO" id="GO:0005783">
    <property type="term" value="C:endoplasmic reticulum"/>
    <property type="evidence" value="ECO:0007669"/>
    <property type="project" value="TreeGrafter"/>
</dbReference>
<evidence type="ECO:0000256" key="2">
    <source>
        <dbReference type="ARBA" id="ARBA00007322"/>
    </source>
</evidence>
<keyword evidence="5 7" id="KW-0472">Membrane</keyword>
<accession>A0A835QVZ8</accession>
<reference evidence="8 9" key="1">
    <citation type="journal article" date="2020" name="Nat. Food">
        <title>A phased Vanilla planifolia genome enables genetic improvement of flavour and production.</title>
        <authorList>
            <person name="Hasing T."/>
            <person name="Tang H."/>
            <person name="Brym M."/>
            <person name="Khazi F."/>
            <person name="Huang T."/>
            <person name="Chambers A.H."/>
        </authorList>
    </citation>
    <scope>NUCLEOTIDE SEQUENCE [LARGE SCALE GENOMIC DNA]</scope>
    <source>
        <tissue evidence="8">Leaf</tissue>
    </source>
</reference>
<comment type="caution">
    <text evidence="8">The sequence shown here is derived from an EMBL/GenBank/DDBJ whole genome shotgun (WGS) entry which is preliminary data.</text>
</comment>
<evidence type="ECO:0000313" key="9">
    <source>
        <dbReference type="Proteomes" id="UP000636800"/>
    </source>
</evidence>
<dbReference type="InterPro" id="IPR005344">
    <property type="entry name" value="TMEM33/Pom33"/>
</dbReference>
<evidence type="ECO:0000256" key="1">
    <source>
        <dbReference type="ARBA" id="ARBA00004141"/>
    </source>
</evidence>
<protein>
    <submittedName>
        <fullName evidence="8">Uncharacterized protein</fullName>
    </submittedName>
</protein>
<evidence type="ECO:0000256" key="7">
    <source>
        <dbReference type="SAM" id="Phobius"/>
    </source>
</evidence>
<dbReference type="EMBL" id="JADCNL010000005">
    <property type="protein sequence ID" value="KAG0480741.1"/>
    <property type="molecule type" value="Genomic_DNA"/>
</dbReference>
<name>A0A835QVZ8_VANPL</name>
<keyword evidence="3 7" id="KW-0812">Transmembrane</keyword>
<dbReference type="AlphaFoldDB" id="A0A835QVZ8"/>
<dbReference type="Proteomes" id="UP000636800">
    <property type="component" value="Chromosome 5"/>
</dbReference>
<dbReference type="InterPro" id="IPR051645">
    <property type="entry name" value="PER33/POM33_regulator"/>
</dbReference>
<evidence type="ECO:0000256" key="4">
    <source>
        <dbReference type="ARBA" id="ARBA00022989"/>
    </source>
</evidence>
<evidence type="ECO:0000256" key="3">
    <source>
        <dbReference type="ARBA" id="ARBA00022692"/>
    </source>
</evidence>
<dbReference type="OrthoDB" id="60033at2759"/>
<dbReference type="PANTHER" id="PTHR12703">
    <property type="entry name" value="TRANSMEMBRANE PROTEIN 33"/>
    <property type="match status" value="1"/>
</dbReference>
<gene>
    <name evidence="8" type="ORF">HPP92_011599</name>
</gene>
<feature type="region of interest" description="Disordered" evidence="6">
    <location>
        <begin position="75"/>
        <end position="108"/>
    </location>
</feature>
<dbReference type="PANTHER" id="PTHR12703:SF4">
    <property type="entry name" value="TRANSMEMBRANE PROTEIN 33"/>
    <property type="match status" value="1"/>
</dbReference>
<dbReference type="GO" id="GO:0071786">
    <property type="term" value="P:endoplasmic reticulum tubular network organization"/>
    <property type="evidence" value="ECO:0007669"/>
    <property type="project" value="TreeGrafter"/>
</dbReference>
<comment type="subcellular location">
    <subcellularLocation>
        <location evidence="1">Membrane</location>
        <topology evidence="1">Multi-pass membrane protein</topology>
    </subcellularLocation>
</comment>
<comment type="similarity">
    <text evidence="2">Belongs to the PER33/POM33 family.</text>
</comment>